<organism evidence="1 2">
    <name type="scientific">Trypanosoma theileri</name>
    <dbReference type="NCBI Taxonomy" id="67003"/>
    <lineage>
        <taxon>Eukaryota</taxon>
        <taxon>Discoba</taxon>
        <taxon>Euglenozoa</taxon>
        <taxon>Kinetoplastea</taxon>
        <taxon>Metakinetoplastina</taxon>
        <taxon>Trypanosomatida</taxon>
        <taxon>Trypanosomatidae</taxon>
        <taxon>Trypanosoma</taxon>
    </lineage>
</organism>
<sequence length="115" mass="13349">MDDRNDIHHERPDSLDNLEYAFHALNKNSESLVTDYTPFYGKPSSMKSTNMPGVGVTEETRPGNCENFTLFARFLDEEISILGHRVKLAKQREYRAARIFEKALMKRLERTRVAN</sequence>
<proteinExistence type="predicted"/>
<dbReference type="VEuPathDB" id="TriTrypDB:TM35_000241030"/>
<keyword evidence="2" id="KW-1185">Reference proteome</keyword>
<accession>A0A1X0NR36</accession>
<dbReference type="EMBL" id="NBCO01000024">
    <property type="protein sequence ID" value="ORC86953.1"/>
    <property type="molecule type" value="Genomic_DNA"/>
</dbReference>
<evidence type="ECO:0000313" key="2">
    <source>
        <dbReference type="Proteomes" id="UP000192257"/>
    </source>
</evidence>
<dbReference type="RefSeq" id="XP_028881019.1">
    <property type="nucleotide sequence ID" value="XM_029027515.1"/>
</dbReference>
<dbReference type="Proteomes" id="UP000192257">
    <property type="component" value="Unassembled WGS sequence"/>
</dbReference>
<name>A0A1X0NR36_9TRYP</name>
<protein>
    <submittedName>
        <fullName evidence="1">Uncharacterized protein</fullName>
    </submittedName>
</protein>
<reference evidence="1 2" key="1">
    <citation type="submission" date="2017-03" db="EMBL/GenBank/DDBJ databases">
        <title>An alternative strategy for trypanosome survival in the mammalian bloodstream revealed through genome and transcriptome analysis of the ubiquitous bovine parasite Trypanosoma (Megatrypanum) theileri.</title>
        <authorList>
            <person name="Kelly S."/>
            <person name="Ivens A."/>
            <person name="Mott A."/>
            <person name="O'Neill E."/>
            <person name="Emms D."/>
            <person name="Macleod O."/>
            <person name="Voorheis P."/>
            <person name="Matthews J."/>
            <person name="Matthews K."/>
            <person name="Carrington M."/>
        </authorList>
    </citation>
    <scope>NUCLEOTIDE SEQUENCE [LARGE SCALE GENOMIC DNA]</scope>
    <source>
        <strain evidence="1">Edinburgh</strain>
    </source>
</reference>
<evidence type="ECO:0000313" key="1">
    <source>
        <dbReference type="EMBL" id="ORC86953.1"/>
    </source>
</evidence>
<gene>
    <name evidence="1" type="ORF">TM35_000241030</name>
</gene>
<comment type="caution">
    <text evidence="1">The sequence shown here is derived from an EMBL/GenBank/DDBJ whole genome shotgun (WGS) entry which is preliminary data.</text>
</comment>
<dbReference type="GeneID" id="39987295"/>
<dbReference type="AlphaFoldDB" id="A0A1X0NR36"/>